<gene>
    <name evidence="6" type="ORF">TRFO_17219</name>
</gene>
<protein>
    <recommendedName>
        <fullName evidence="5">Protein kinase domain-containing protein</fullName>
    </recommendedName>
</protein>
<reference evidence="6" key="1">
    <citation type="submission" date="2016-10" db="EMBL/GenBank/DDBJ databases">
        <authorList>
            <person name="Benchimol M."/>
            <person name="Almeida L.G."/>
            <person name="Vasconcelos A.T."/>
            <person name="Perreira-Neves A."/>
            <person name="Rosa I.A."/>
            <person name="Tasca T."/>
            <person name="Bogo M.R."/>
            <person name="de Souza W."/>
        </authorList>
    </citation>
    <scope>NUCLEOTIDE SEQUENCE [LARGE SCALE GENOMIC DNA]</scope>
    <source>
        <strain evidence="6">K</strain>
    </source>
</reference>
<feature type="region of interest" description="Disordered" evidence="4">
    <location>
        <begin position="54"/>
        <end position="90"/>
    </location>
</feature>
<dbReference type="EMBL" id="MLAK01000554">
    <property type="protein sequence ID" value="OHT12845.1"/>
    <property type="molecule type" value="Genomic_DNA"/>
</dbReference>
<dbReference type="InterPro" id="IPR011009">
    <property type="entry name" value="Kinase-like_dom_sf"/>
</dbReference>
<comment type="caution">
    <text evidence="6">The sequence shown here is derived from an EMBL/GenBank/DDBJ whole genome shotgun (WGS) entry which is preliminary data.</text>
</comment>
<evidence type="ECO:0000256" key="4">
    <source>
        <dbReference type="SAM" id="MobiDB-lite"/>
    </source>
</evidence>
<dbReference type="InterPro" id="IPR000719">
    <property type="entry name" value="Prot_kinase_dom"/>
</dbReference>
<accession>A0A1J4KTM8</accession>
<dbReference type="SUPFAM" id="SSF56112">
    <property type="entry name" value="Protein kinase-like (PK-like)"/>
    <property type="match status" value="1"/>
</dbReference>
<proteinExistence type="predicted"/>
<dbReference type="PROSITE" id="PS50011">
    <property type="entry name" value="PROTEIN_KINASE_DOM"/>
    <property type="match status" value="1"/>
</dbReference>
<dbReference type="Gene3D" id="1.10.510.10">
    <property type="entry name" value="Transferase(Phosphotransferase) domain 1"/>
    <property type="match status" value="1"/>
</dbReference>
<feature type="domain" description="Protein kinase" evidence="5">
    <location>
        <begin position="190"/>
        <end position="441"/>
    </location>
</feature>
<feature type="binding site" evidence="3">
    <location>
        <position position="219"/>
    </location>
    <ligand>
        <name>ATP</name>
        <dbReference type="ChEBI" id="CHEBI:30616"/>
    </ligand>
</feature>
<dbReference type="PANTHER" id="PTHR24362">
    <property type="entry name" value="SERINE/THREONINE-PROTEIN KINASE NEK"/>
    <property type="match status" value="1"/>
</dbReference>
<dbReference type="CDD" id="cd00180">
    <property type="entry name" value="PKc"/>
    <property type="match status" value="1"/>
</dbReference>
<keyword evidence="2 3" id="KW-0067">ATP-binding</keyword>
<evidence type="ECO:0000256" key="3">
    <source>
        <dbReference type="PROSITE-ProRule" id="PRU10141"/>
    </source>
</evidence>
<dbReference type="OrthoDB" id="248923at2759"/>
<dbReference type="GO" id="GO:0004672">
    <property type="term" value="F:protein kinase activity"/>
    <property type="evidence" value="ECO:0007669"/>
    <property type="project" value="InterPro"/>
</dbReference>
<dbReference type="SMART" id="SM00220">
    <property type="entry name" value="S_TKc"/>
    <property type="match status" value="1"/>
</dbReference>
<dbReference type="Proteomes" id="UP000179807">
    <property type="component" value="Unassembled WGS sequence"/>
</dbReference>
<dbReference type="PANTHER" id="PTHR24362:SF309">
    <property type="entry name" value="PROTEIN KINASE DOMAIN-CONTAINING PROTEIN"/>
    <property type="match status" value="1"/>
</dbReference>
<evidence type="ECO:0000313" key="6">
    <source>
        <dbReference type="EMBL" id="OHT12845.1"/>
    </source>
</evidence>
<dbReference type="VEuPathDB" id="TrichDB:TRFO_17219"/>
<keyword evidence="1 3" id="KW-0547">Nucleotide-binding</keyword>
<feature type="compositionally biased region" description="Polar residues" evidence="4">
    <location>
        <begin position="515"/>
        <end position="524"/>
    </location>
</feature>
<dbReference type="Pfam" id="PF00069">
    <property type="entry name" value="Pkinase"/>
    <property type="match status" value="1"/>
</dbReference>
<dbReference type="InterPro" id="IPR008271">
    <property type="entry name" value="Ser/Thr_kinase_AS"/>
</dbReference>
<feature type="compositionally biased region" description="Low complexity" evidence="4">
    <location>
        <begin position="538"/>
        <end position="559"/>
    </location>
</feature>
<dbReference type="AlphaFoldDB" id="A0A1J4KTM8"/>
<dbReference type="RefSeq" id="XP_068365981.1">
    <property type="nucleotide sequence ID" value="XM_068499454.1"/>
</dbReference>
<feature type="compositionally biased region" description="Basic residues" evidence="4">
    <location>
        <begin position="582"/>
        <end position="592"/>
    </location>
</feature>
<dbReference type="PROSITE" id="PS00108">
    <property type="entry name" value="PROTEIN_KINASE_ST"/>
    <property type="match status" value="1"/>
</dbReference>
<dbReference type="InterPro" id="IPR017441">
    <property type="entry name" value="Protein_kinase_ATP_BS"/>
</dbReference>
<evidence type="ECO:0000259" key="5">
    <source>
        <dbReference type="PROSITE" id="PS50011"/>
    </source>
</evidence>
<evidence type="ECO:0000256" key="2">
    <source>
        <dbReference type="ARBA" id="ARBA00022840"/>
    </source>
</evidence>
<dbReference type="PROSITE" id="PS00107">
    <property type="entry name" value="PROTEIN_KINASE_ATP"/>
    <property type="match status" value="1"/>
</dbReference>
<dbReference type="GO" id="GO:0005524">
    <property type="term" value="F:ATP binding"/>
    <property type="evidence" value="ECO:0007669"/>
    <property type="project" value="UniProtKB-UniRule"/>
</dbReference>
<feature type="region of interest" description="Disordered" evidence="4">
    <location>
        <begin position="515"/>
        <end position="592"/>
    </location>
</feature>
<feature type="region of interest" description="Disordered" evidence="4">
    <location>
        <begin position="136"/>
        <end position="164"/>
    </location>
</feature>
<keyword evidence="7" id="KW-1185">Reference proteome</keyword>
<organism evidence="6 7">
    <name type="scientific">Tritrichomonas foetus</name>
    <dbReference type="NCBI Taxonomy" id="1144522"/>
    <lineage>
        <taxon>Eukaryota</taxon>
        <taxon>Metamonada</taxon>
        <taxon>Parabasalia</taxon>
        <taxon>Tritrichomonadida</taxon>
        <taxon>Tritrichomonadidae</taxon>
        <taxon>Tritrichomonas</taxon>
    </lineage>
</organism>
<sequence length="592" mass="67351">MENKIIIKIERSQDFLIEKNKKTHFYEKLDHIILVLILDLPKMNHHEYQRKLSIIRPQHPNENSPIKQPFSPTKQPLSPAKQSFSPNKPPISPINQYAIPKFSEMPNFANGNADNLHAAAAPNQCFSSRIPPNIIPLGNKNNNNRNVDTSGDKKEVPKRHRKPPVYDSLVNYNQSCPHQELREVLNEFGYAYIEPIGAGGTATCFLVHSKKYDMFFVCKKIDIGPQVICSTCEMEALKILDHPQIINMYNYKQLDNSIYIFLEYCVNGSLYDYVHTNHKIITGKQLIALCYTLLKGLEYIHSENYAHLDIKPANLLVDKYGRVKIADFGISRFVDSTKRTSDQRAGTLLFMAPEIILSYTKGFDPFKADIWSMGVTFYFLASRRVPWKISSKEDYIKGAQTGNLVFPRGFPEQMQHLIRKMLMVDYRKRPSPTELLQDEIFHNVNPKDGYLTGFTTIDPKSPNSEIEKKEIINSELNDDNNIPDDFVCNVTDRKQQQELQNQQYQIFAQGQLSPRSSFSQNIADSLSPPPPSVGSGDGPNLNLNIGGPNFSNANASSSSRTPQRGYLSMNPNLKVKTPKGFSNRRKSSFVHT</sequence>
<evidence type="ECO:0000256" key="1">
    <source>
        <dbReference type="ARBA" id="ARBA00022741"/>
    </source>
</evidence>
<feature type="compositionally biased region" description="Polar residues" evidence="4">
    <location>
        <begin position="60"/>
        <end position="86"/>
    </location>
</feature>
<feature type="compositionally biased region" description="Low complexity" evidence="4">
    <location>
        <begin position="136"/>
        <end position="146"/>
    </location>
</feature>
<dbReference type="GeneID" id="94834158"/>
<evidence type="ECO:0000313" key="7">
    <source>
        <dbReference type="Proteomes" id="UP000179807"/>
    </source>
</evidence>
<name>A0A1J4KTM8_9EUKA</name>